<gene>
    <name evidence="2" type="ORF">GTGU_03604</name>
</gene>
<comment type="caution">
    <text evidence="2">The sequence shown here is derived from an EMBL/GenBank/DDBJ whole genome shotgun (WGS) entry which is preliminary data.</text>
</comment>
<feature type="domain" description="3'-5' exoribonuclease Rv2179c-like" evidence="1">
    <location>
        <begin position="19"/>
        <end position="181"/>
    </location>
</feature>
<dbReference type="EMBL" id="JMTB01000105">
    <property type="protein sequence ID" value="KFC01087.1"/>
    <property type="molecule type" value="Genomic_DNA"/>
</dbReference>
<name>A0A084ZUE2_9ENTR</name>
<evidence type="ECO:0000313" key="2">
    <source>
        <dbReference type="EMBL" id="KFC01087.1"/>
    </source>
</evidence>
<evidence type="ECO:0000259" key="1">
    <source>
        <dbReference type="Pfam" id="PF16473"/>
    </source>
</evidence>
<evidence type="ECO:0000313" key="3">
    <source>
        <dbReference type="Proteomes" id="UP000028630"/>
    </source>
</evidence>
<organism evidence="2 3">
    <name type="scientific">Trabulsiella guamensis ATCC 49490</name>
    <dbReference type="NCBI Taxonomy" id="1005994"/>
    <lineage>
        <taxon>Bacteria</taxon>
        <taxon>Pseudomonadati</taxon>
        <taxon>Pseudomonadota</taxon>
        <taxon>Gammaproteobacteria</taxon>
        <taxon>Enterobacterales</taxon>
        <taxon>Enterobacteriaceae</taxon>
        <taxon>Trabulsiella</taxon>
    </lineage>
</organism>
<dbReference type="InterPro" id="IPR033390">
    <property type="entry name" value="Rv2179c-like"/>
</dbReference>
<accession>A0A084ZUE2</accession>
<dbReference type="AlphaFoldDB" id="A0A084ZUE2"/>
<sequence>MNHCMLEVSTPANSLRGFPEERIIAIECVFFDPETGGIGQQYYRVVNIADENNVVHMSHAYFRQLMMADSRVRSAVLAGDVSEKEAVMDVCKFISANTSKSRQLHCWQHGDGTSLARLIMAVEDYGCSPSNVLPQNIKPAHLSTLITVAAATGYVPHPRRDSAQFTLTDAAYRAEQVCEIWQRLTEQFTDLSE</sequence>
<dbReference type="Pfam" id="PF16473">
    <property type="entry name" value="Rv2179c-like"/>
    <property type="match status" value="1"/>
</dbReference>
<proteinExistence type="predicted"/>
<keyword evidence="3" id="KW-1185">Reference proteome</keyword>
<reference evidence="3" key="1">
    <citation type="submission" date="2014-05" db="EMBL/GenBank/DDBJ databases">
        <title>ATOL: Assembling a taxonomically balanced genome-scale reconstruction of the evolutionary history of the Enterobacteriaceae.</title>
        <authorList>
            <person name="Plunkett G. III"/>
            <person name="Neeno-Eckwall E.C."/>
            <person name="Glasner J.D."/>
            <person name="Perna N.T."/>
        </authorList>
    </citation>
    <scope>NUCLEOTIDE SEQUENCE [LARGE SCALE GENOMIC DNA]</scope>
    <source>
        <strain evidence="3">ATCC 49490</strain>
    </source>
</reference>
<dbReference type="Proteomes" id="UP000028630">
    <property type="component" value="Unassembled WGS sequence"/>
</dbReference>
<protein>
    <recommendedName>
        <fullName evidence="1">3'-5' exoribonuclease Rv2179c-like domain-containing protein</fullName>
    </recommendedName>
</protein>